<organism evidence="2 3">
    <name type="scientific">Naumannella halotolerans</name>
    <dbReference type="NCBI Taxonomy" id="993414"/>
    <lineage>
        <taxon>Bacteria</taxon>
        <taxon>Bacillati</taxon>
        <taxon>Actinomycetota</taxon>
        <taxon>Actinomycetes</taxon>
        <taxon>Propionibacteriales</taxon>
        <taxon>Propionibacteriaceae</taxon>
        <taxon>Naumannella</taxon>
    </lineage>
</organism>
<dbReference type="InterPro" id="IPR001763">
    <property type="entry name" value="Rhodanese-like_dom"/>
</dbReference>
<comment type="caution">
    <text evidence="2">The sequence shown here is derived from an EMBL/GenBank/DDBJ whole genome shotgun (WGS) entry which is preliminary data.</text>
</comment>
<reference evidence="2 3" key="1">
    <citation type="submission" date="2019-03" db="EMBL/GenBank/DDBJ databases">
        <title>Genomic Encyclopedia of Archaeal and Bacterial Type Strains, Phase II (KMG-II): from individual species to whole genera.</title>
        <authorList>
            <person name="Goeker M."/>
        </authorList>
    </citation>
    <scope>NUCLEOTIDE SEQUENCE [LARGE SCALE GENOMIC DNA]</scope>
    <source>
        <strain evidence="2 3">DSM 24323</strain>
    </source>
</reference>
<dbReference type="InterPro" id="IPR036873">
    <property type="entry name" value="Rhodanese-like_dom_sf"/>
</dbReference>
<evidence type="ECO:0000313" key="2">
    <source>
        <dbReference type="EMBL" id="TDT30934.1"/>
    </source>
</evidence>
<evidence type="ECO:0000259" key="1">
    <source>
        <dbReference type="PROSITE" id="PS50206"/>
    </source>
</evidence>
<dbReference type="SUPFAM" id="SSF52821">
    <property type="entry name" value="Rhodanese/Cell cycle control phosphatase"/>
    <property type="match status" value="1"/>
</dbReference>
<keyword evidence="2" id="KW-0808">Transferase</keyword>
<dbReference type="Gene3D" id="3.40.250.10">
    <property type="entry name" value="Rhodanese-like domain"/>
    <property type="match status" value="1"/>
</dbReference>
<accession>A0A4R7J1I9</accession>
<dbReference type="Proteomes" id="UP000295371">
    <property type="component" value="Unassembled WGS sequence"/>
</dbReference>
<dbReference type="EMBL" id="SOAW01000002">
    <property type="protein sequence ID" value="TDT30934.1"/>
    <property type="molecule type" value="Genomic_DNA"/>
</dbReference>
<dbReference type="AlphaFoldDB" id="A0A4R7J1I9"/>
<evidence type="ECO:0000313" key="3">
    <source>
        <dbReference type="Proteomes" id="UP000295371"/>
    </source>
</evidence>
<gene>
    <name evidence="2" type="ORF">CLV29_2342</name>
</gene>
<keyword evidence="3" id="KW-1185">Reference proteome</keyword>
<name>A0A4R7J1I9_9ACTN</name>
<dbReference type="RefSeq" id="WP_243831907.1">
    <property type="nucleotide sequence ID" value="NZ_SOAW01000002.1"/>
</dbReference>
<proteinExistence type="predicted"/>
<feature type="domain" description="Rhodanese" evidence="1">
    <location>
        <begin position="65"/>
        <end position="161"/>
    </location>
</feature>
<protein>
    <submittedName>
        <fullName evidence="2">Rhodanese-related sulfurtransferase</fullName>
    </submittedName>
</protein>
<dbReference type="SMART" id="SM00450">
    <property type="entry name" value="RHOD"/>
    <property type="match status" value="1"/>
</dbReference>
<dbReference type="GO" id="GO:0016740">
    <property type="term" value="F:transferase activity"/>
    <property type="evidence" value="ECO:0007669"/>
    <property type="project" value="UniProtKB-KW"/>
</dbReference>
<dbReference type="Pfam" id="PF00581">
    <property type="entry name" value="Rhodanese"/>
    <property type="match status" value="1"/>
</dbReference>
<dbReference type="PROSITE" id="PS50206">
    <property type="entry name" value="RHODANESE_3"/>
    <property type="match status" value="1"/>
</dbReference>
<sequence length="175" mass="18575">MSVWAVPVAIRRAEPAEYDTVGELTVAGFTASERMSERFDSVDALLEHARTQISRYSPAQARERVGQGALFVDILPQWQRSALGEIPGSLIIEANHLLWRLHPGSGACLPQAHAGRELIIVCQEGYSSSLNAASLAQVGLPAGDLDGGVLAWTDAGFPVSNTLTEVEQVVGVAAA</sequence>